<keyword evidence="4" id="KW-0067">ATP-binding</keyword>
<dbReference type="eggNOG" id="COG1112">
    <property type="taxonomic scope" value="Bacteria"/>
</dbReference>
<reference evidence="4 5" key="1">
    <citation type="journal article" date="2013" name="Genome Announc.">
        <title>Draft Genome Sequences of Mycoplasma alkalescens, Mycoplasma arginini, and Mycoplasma bovigenitalium, Three Species with Equivocal Pathogenic Status for Cattle.</title>
        <authorList>
            <person name="Manso-Silvan L."/>
            <person name="Tardy F."/>
            <person name="Baranowski E."/>
            <person name="Barre A."/>
            <person name="Blanchard A."/>
            <person name="Breton M."/>
            <person name="Couture C."/>
            <person name="Citti C."/>
            <person name="Dordet-Frisoni E."/>
            <person name="Dupuy V."/>
            <person name="Gaurivaud P."/>
            <person name="Jacob D."/>
            <person name="Lemaitre C."/>
            <person name="Nikolski M."/>
            <person name="Nouvel L.X."/>
            <person name="Poumarat F."/>
            <person name="Thebault P."/>
            <person name="Theil S."/>
            <person name="Thiaucourt F."/>
            <person name="Sirand-Pugnet P."/>
        </authorList>
    </citation>
    <scope>NUCLEOTIDE SEQUENCE [LARGE SCALE GENOMIC DNA]</scope>
    <source>
        <strain evidence="4 5">51080</strain>
    </source>
</reference>
<dbReference type="STRING" id="1188235.MBVG_0930"/>
<dbReference type="InterPro" id="IPR027417">
    <property type="entry name" value="P-loop_NTPase"/>
</dbReference>
<dbReference type="GO" id="GO:0004386">
    <property type="term" value="F:helicase activity"/>
    <property type="evidence" value="ECO:0007669"/>
    <property type="project" value="InterPro"/>
</dbReference>
<dbReference type="SUPFAM" id="SSF52540">
    <property type="entry name" value="P-loop containing nucleoside triphosphate hydrolases"/>
    <property type="match status" value="1"/>
</dbReference>
<organism evidence="4 5">
    <name type="scientific">Mycoplasmopsis bovigenitalium 51080</name>
    <dbReference type="NCBI Taxonomy" id="1188235"/>
    <lineage>
        <taxon>Bacteria</taxon>
        <taxon>Bacillati</taxon>
        <taxon>Mycoplasmatota</taxon>
        <taxon>Mycoplasmoidales</taxon>
        <taxon>Metamycoplasmataceae</taxon>
        <taxon>Mycoplasmopsis</taxon>
    </lineage>
</organism>
<protein>
    <submittedName>
        <fullName evidence="4">ATP-binding protein</fullName>
    </submittedName>
</protein>
<name>N9V4I6_9BACT</name>
<dbReference type="RefSeq" id="WP_004418968.1">
    <property type="nucleotide sequence ID" value="NZ_AORH01000008.1"/>
</dbReference>
<evidence type="ECO:0000313" key="5">
    <source>
        <dbReference type="Proteomes" id="UP000013220"/>
    </source>
</evidence>
<dbReference type="CDD" id="cd18808">
    <property type="entry name" value="SF1_C_Upf1"/>
    <property type="match status" value="1"/>
</dbReference>
<dbReference type="AlphaFoldDB" id="N9V4I6"/>
<keyword evidence="5" id="KW-1185">Reference proteome</keyword>
<evidence type="ECO:0000313" key="4">
    <source>
        <dbReference type="EMBL" id="ENY70222.1"/>
    </source>
</evidence>
<dbReference type="Gene3D" id="3.40.50.300">
    <property type="entry name" value="P-loop containing nucleotide triphosphate hydrolases"/>
    <property type="match status" value="2"/>
</dbReference>
<dbReference type="eggNOG" id="COG1198">
    <property type="taxonomic scope" value="Bacteria"/>
</dbReference>
<dbReference type="InterPro" id="IPR041677">
    <property type="entry name" value="DNA2/NAM7_AAA_11"/>
</dbReference>
<keyword evidence="1" id="KW-0175">Coiled coil</keyword>
<dbReference type="EMBL" id="AORH01000008">
    <property type="protein sequence ID" value="ENY70222.1"/>
    <property type="molecule type" value="Genomic_DNA"/>
</dbReference>
<keyword evidence="4" id="KW-0547">Nucleotide-binding</keyword>
<accession>N9V4I6</accession>
<dbReference type="InterPro" id="IPR047187">
    <property type="entry name" value="SF1_C_Upf1"/>
</dbReference>
<proteinExistence type="predicted"/>
<evidence type="ECO:0000259" key="2">
    <source>
        <dbReference type="Pfam" id="PF13086"/>
    </source>
</evidence>
<evidence type="ECO:0000256" key="1">
    <source>
        <dbReference type="SAM" id="Coils"/>
    </source>
</evidence>
<dbReference type="PANTHER" id="PTHR10887">
    <property type="entry name" value="DNA2/NAM7 HELICASE FAMILY"/>
    <property type="match status" value="1"/>
</dbReference>
<dbReference type="PATRIC" id="fig|1188235.3.peg.98"/>
<comment type="caution">
    <text evidence="4">The sequence shown here is derived from an EMBL/GenBank/DDBJ whole genome shotgun (WGS) entry which is preliminary data.</text>
</comment>
<evidence type="ECO:0000259" key="3">
    <source>
        <dbReference type="Pfam" id="PF13087"/>
    </source>
</evidence>
<feature type="coiled-coil region" evidence="1">
    <location>
        <begin position="1066"/>
        <end position="1128"/>
    </location>
</feature>
<gene>
    <name evidence="4" type="ORF">MBVG_0930</name>
</gene>
<dbReference type="Proteomes" id="UP000013220">
    <property type="component" value="Unassembled WGS sequence"/>
</dbReference>
<dbReference type="GO" id="GO:0005524">
    <property type="term" value="F:ATP binding"/>
    <property type="evidence" value="ECO:0007669"/>
    <property type="project" value="UniProtKB-KW"/>
</dbReference>
<dbReference type="InterPro" id="IPR041679">
    <property type="entry name" value="DNA2/NAM7-like_C"/>
</dbReference>
<dbReference type="Pfam" id="PF13087">
    <property type="entry name" value="AAA_12"/>
    <property type="match status" value="1"/>
</dbReference>
<sequence length="1197" mass="139179">MFTENEKKYKAILANLLDVAPNDSAVLTKVDNKYNFDLFKLFGQNVCNEIYYKSNFEVDIIEEKLSVAADQIAQCTQAEEVIEILNRFDIEHENKIKGLKRDFISTKARIIEELQKQFQKQSVKWKMFLTKAKEVNEQSNTWPIHIGFMFVKVKIEDKAVYGPLFLKEVNLVIENARPKLQSAGDIKPNEKLLFLLTNANFDFDTNFDISELSIDEVVKRVRGVWSKIYTNIPKPTSIFNNYLSEEIVNESVEFCPGMVLGLFQPSGGYIRNRMMQIIKNNELNSIFTSDFRKAIHSKRIDDYLFDERKSLFKITPTNYSQDKAIASSLLQNTLIWGPPGTGKSQTIVNLLANILVYKKTALVCSQKKAALDVILKRLGSLRIFCLPILYSRANANKKAFYKPLQQYIDFLEYFNEENKLKRLSIINKSEKDFVDKIGELKQNPRFDSVAKILSRIKPYFEKLTFEAWNLLFQLPNILVYPEIVKFESLKDAQKWMLKNNKVQWSFFSQKRRKVSQTTEKIFNIFNNTGLNVSELTQIVSELEPDDFNLIKNMLEITNIKQNELISDENELKKYIATYIIERMENLTQEEKEQYTEFSSTIRTAKLEPYKFINYFTSLIKKMFPIVIITPEVDMSSWEKNEFDYAILDESSQIFVEKGLPVVYLAKTKVLAGDQEQMKPSNWFGIRVNDDETVYGMTESLLDFGQAVKIHNILLNKNYRSNHAALMTFSSKHFYNSDLDVIDSGLVESNSKPVEVIEANGVWENNQNLIETEIALNLTKDSLNTYEKIILLCFNSKQQEYLTKTIFEKYPELEIAMKNETLLLRNIENIQGDEADLVIAMVGYDKNATIHSTYVGRPGGKNALNVAISRAKDKMIVVKSLKSEDVKITTENENLYAFKKWLEFLELNDEQRKDFLNISKKRKLNSDSESRIEESELFIEIENYLHQISDGRNWISIHKHQTLGTINVDFLIKQNGQNAFVIIVDNFDYSGSYDKYLQFNDLCKFIETKKYDLFKISKLNWNELSSKIKEKIYSFAEIQTTNEIPEPDKESQTTINKIEEENIVTSVEQYKNNLRHDTENYDILEGEEENFVEEKNNTDLFYDNASMAQEQIDEELDKFTNEINEDELTNSMEKSLFRENSTQQIQLNDNAQNDNFFTSETQISQSNDSTQVEISEDNQTDEYSLTAEKNAMNNVFDK</sequence>
<dbReference type="Pfam" id="PF13086">
    <property type="entry name" value="AAA_11"/>
    <property type="match status" value="1"/>
</dbReference>
<feature type="domain" description="DNA2/NAM7 helicase-like C-terminal" evidence="3">
    <location>
        <begin position="705"/>
        <end position="877"/>
    </location>
</feature>
<dbReference type="InterPro" id="IPR045055">
    <property type="entry name" value="DNA2/NAM7-like"/>
</dbReference>
<feature type="domain" description="DNA2/NAM7 helicase helicase" evidence="2">
    <location>
        <begin position="317"/>
        <end position="679"/>
    </location>
</feature>